<feature type="region of interest" description="Disordered" evidence="1">
    <location>
        <begin position="1"/>
        <end position="89"/>
    </location>
</feature>
<protein>
    <submittedName>
        <fullName evidence="2">Uncharacterized protein</fullName>
    </submittedName>
</protein>
<name>A0AAD9YL08_COLKA</name>
<evidence type="ECO:0000313" key="3">
    <source>
        <dbReference type="Proteomes" id="UP001281614"/>
    </source>
</evidence>
<organism evidence="2 3">
    <name type="scientific">Colletotrichum kahawae</name>
    <name type="common">Coffee berry disease fungus</name>
    <dbReference type="NCBI Taxonomy" id="34407"/>
    <lineage>
        <taxon>Eukaryota</taxon>
        <taxon>Fungi</taxon>
        <taxon>Dikarya</taxon>
        <taxon>Ascomycota</taxon>
        <taxon>Pezizomycotina</taxon>
        <taxon>Sordariomycetes</taxon>
        <taxon>Hypocreomycetidae</taxon>
        <taxon>Glomerellales</taxon>
        <taxon>Glomerellaceae</taxon>
        <taxon>Colletotrichum</taxon>
        <taxon>Colletotrichum gloeosporioides species complex</taxon>
    </lineage>
</organism>
<feature type="region of interest" description="Disordered" evidence="1">
    <location>
        <begin position="264"/>
        <end position="283"/>
    </location>
</feature>
<dbReference type="Proteomes" id="UP001281614">
    <property type="component" value="Unassembled WGS sequence"/>
</dbReference>
<sequence>MQGRRCSASPQSRLISREESSSPIIPVASANVHGNHQSGQYANAGPSPSYRGQSKRQANRSSIASSASNTGAGSLDLQPEERLDQQPSVETKVQRLQSMTLEMLEEEFGQLGAATLKDLFDASHWCKDKINKSSNARDKLLGVIGERERSEPSGSGRCGCYYCYEMYGKERFCKEQTAYAILKANGNYKPLNERRKYPESTNIENLRRFCMECGVRLHFYRRYRRFCTDSSSGPDWWVCRCRVLRPVVDEEEPCPDCNCVCPLRNPDEDDDTFESDDSDGSDA</sequence>
<feature type="compositionally biased region" description="Polar residues" evidence="1">
    <location>
        <begin position="32"/>
        <end position="41"/>
    </location>
</feature>
<feature type="compositionally biased region" description="Low complexity" evidence="1">
    <location>
        <begin position="59"/>
        <end position="74"/>
    </location>
</feature>
<reference evidence="2" key="1">
    <citation type="submission" date="2023-02" db="EMBL/GenBank/DDBJ databases">
        <title>Colletotrichum kahawae CIFC_Que2 genome sequencing and assembly.</title>
        <authorList>
            <person name="Baroncelli R."/>
        </authorList>
    </citation>
    <scope>NUCLEOTIDE SEQUENCE</scope>
    <source>
        <strain evidence="2">CIFC_Que2</strain>
    </source>
</reference>
<evidence type="ECO:0000256" key="1">
    <source>
        <dbReference type="SAM" id="MobiDB-lite"/>
    </source>
</evidence>
<feature type="compositionally biased region" description="Acidic residues" evidence="1">
    <location>
        <begin position="267"/>
        <end position="283"/>
    </location>
</feature>
<accession>A0AAD9YL08</accession>
<evidence type="ECO:0000313" key="2">
    <source>
        <dbReference type="EMBL" id="KAK2770312.1"/>
    </source>
</evidence>
<proteinExistence type="predicted"/>
<dbReference type="EMBL" id="VYYT01000098">
    <property type="protein sequence ID" value="KAK2770312.1"/>
    <property type="molecule type" value="Genomic_DNA"/>
</dbReference>
<dbReference type="AlphaFoldDB" id="A0AAD9YL08"/>
<comment type="caution">
    <text evidence="2">The sequence shown here is derived from an EMBL/GenBank/DDBJ whole genome shotgun (WGS) entry which is preliminary data.</text>
</comment>
<gene>
    <name evidence="2" type="ORF">CKAH01_14801</name>
</gene>
<keyword evidence="3" id="KW-1185">Reference proteome</keyword>